<sequence>MPPIAAALSAGRGDNGGSRGSGGVGVPIPPLLALPRGDGGGTPSALLQQLYTQISEGGGVKAVSFEHARRIARKMREPTYSLRHFHDDVTTTFPELRYYLLASTRGAVHGEESKLPSKRRTSLFHFKSRRKQATGAASGGSSTTSGIGAEAEYLRTIGALFALYWLARIDIDGARGFTFGVDEATWQPLERREPQTSSFQARPLNAHSTPQQKAASARPDDPQAFFFSQTVSERRETFYREHEWPRMTELMANAGLLTRHKEAAGTLGEWSVDEERMAGMLALTAVHDIMKMAPLLPTVQRQHAPYEGFGEGVCINDHDVALGYVLSHYGDALPSYAMLPEALQHTIRFCTVKMGFNHGWLVQAEAPPGPLFAKFRAAITSDPKLSKSDVAFYFVHWLTDLGGAEPSPLLGSEKLVVRFPHSVLRSFVASFSIVGELAVESETRIFETYLRSRWKELEQQLGAPPLGEEGVAMMRLVIQAQSLPLQRSIVEAWVRLDEDDRKVLAFEMALTGIAEQQFAELQGRDEFVSGPAFLVYYSPTFLRNAARTDALSGLQMLAEVYRQARSLWPGSRSQAGEAVTVRIDQIKELPPQTIMDAHAFGDAWMLEKQNRFEGVIKQQPVYSILGYGEDTELASKRLLAFWWRTDDELDDNIGTLESLRAKLVFSASEGDLVGRLVSRGASPGAPGAAAAASSSGGNRKVQLV</sequence>
<organism evidence="2">
    <name type="scientific">Haptolina brevifila</name>
    <dbReference type="NCBI Taxonomy" id="156173"/>
    <lineage>
        <taxon>Eukaryota</taxon>
        <taxon>Haptista</taxon>
        <taxon>Haptophyta</taxon>
        <taxon>Prymnesiophyceae</taxon>
        <taxon>Prymnesiales</taxon>
        <taxon>Prymnesiaceae</taxon>
        <taxon>Haptolina</taxon>
    </lineage>
</organism>
<name>A0A7S2N7H0_9EUKA</name>
<feature type="region of interest" description="Disordered" evidence="1">
    <location>
        <begin position="188"/>
        <end position="220"/>
    </location>
</feature>
<reference evidence="2" key="1">
    <citation type="submission" date="2021-01" db="EMBL/GenBank/DDBJ databases">
        <authorList>
            <person name="Corre E."/>
            <person name="Pelletier E."/>
            <person name="Niang G."/>
            <person name="Scheremetjew M."/>
            <person name="Finn R."/>
            <person name="Kale V."/>
            <person name="Holt S."/>
            <person name="Cochrane G."/>
            <person name="Meng A."/>
            <person name="Brown T."/>
            <person name="Cohen L."/>
        </authorList>
    </citation>
    <scope>NUCLEOTIDE SEQUENCE</scope>
    <source>
        <strain evidence="2">UTEX LB 985</strain>
    </source>
</reference>
<proteinExistence type="predicted"/>
<feature type="region of interest" description="Disordered" evidence="1">
    <location>
        <begin position="684"/>
        <end position="704"/>
    </location>
</feature>
<dbReference type="AlphaFoldDB" id="A0A7S2N7H0"/>
<protein>
    <submittedName>
        <fullName evidence="2">Uncharacterized protein</fullName>
    </submittedName>
</protein>
<feature type="compositionally biased region" description="Low complexity" evidence="1">
    <location>
        <begin position="684"/>
        <end position="697"/>
    </location>
</feature>
<evidence type="ECO:0000313" key="2">
    <source>
        <dbReference type="EMBL" id="CAD9524920.1"/>
    </source>
</evidence>
<evidence type="ECO:0000256" key="1">
    <source>
        <dbReference type="SAM" id="MobiDB-lite"/>
    </source>
</evidence>
<feature type="compositionally biased region" description="Polar residues" evidence="1">
    <location>
        <begin position="195"/>
        <end position="214"/>
    </location>
</feature>
<dbReference type="EMBL" id="HBGU01065690">
    <property type="protein sequence ID" value="CAD9524920.1"/>
    <property type="molecule type" value="Transcribed_RNA"/>
</dbReference>
<gene>
    <name evidence="2" type="ORF">CBRE1094_LOCUS35824</name>
</gene>
<accession>A0A7S2N7H0</accession>